<keyword evidence="1" id="KW-0862">Zinc</keyword>
<dbReference type="Proteomes" id="UP001419268">
    <property type="component" value="Unassembled WGS sequence"/>
</dbReference>
<dbReference type="InterPro" id="IPR051826">
    <property type="entry name" value="E3_ubiquitin-ligase_domain"/>
</dbReference>
<feature type="region of interest" description="Disordered" evidence="2">
    <location>
        <begin position="78"/>
        <end position="104"/>
    </location>
</feature>
<dbReference type="InterPro" id="IPR001841">
    <property type="entry name" value="Znf_RING"/>
</dbReference>
<feature type="region of interest" description="Disordered" evidence="2">
    <location>
        <begin position="14"/>
        <end position="36"/>
    </location>
</feature>
<evidence type="ECO:0000313" key="4">
    <source>
        <dbReference type="EMBL" id="KAK9140007.1"/>
    </source>
</evidence>
<accession>A0AAP0JTQ3</accession>
<dbReference type="EMBL" id="JBBNAG010000004">
    <property type="protein sequence ID" value="KAK9140007.1"/>
    <property type="molecule type" value="Genomic_DNA"/>
</dbReference>
<reference evidence="4 5" key="1">
    <citation type="submission" date="2024-01" db="EMBL/GenBank/DDBJ databases">
        <title>Genome assemblies of Stephania.</title>
        <authorList>
            <person name="Yang L."/>
        </authorList>
    </citation>
    <scope>NUCLEOTIDE SEQUENCE [LARGE SCALE GENOMIC DNA]</scope>
    <source>
        <strain evidence="4">JXDWG</strain>
        <tissue evidence="4">Leaf</tissue>
    </source>
</reference>
<keyword evidence="1" id="KW-0479">Metal-binding</keyword>
<dbReference type="GO" id="GO:0008270">
    <property type="term" value="F:zinc ion binding"/>
    <property type="evidence" value="ECO:0007669"/>
    <property type="project" value="UniProtKB-KW"/>
</dbReference>
<dbReference type="PANTHER" id="PTHR22765:SF460">
    <property type="entry name" value="RING-TYPE E3 UBIQUITIN TRANSFERASE"/>
    <property type="match status" value="1"/>
</dbReference>
<dbReference type="InterPro" id="IPR013083">
    <property type="entry name" value="Znf_RING/FYVE/PHD"/>
</dbReference>
<dbReference type="SMART" id="SM00184">
    <property type="entry name" value="RING"/>
    <property type="match status" value="1"/>
</dbReference>
<feature type="domain" description="RING-type" evidence="3">
    <location>
        <begin position="136"/>
        <end position="177"/>
    </location>
</feature>
<feature type="compositionally biased region" description="Basic residues" evidence="2">
    <location>
        <begin position="14"/>
        <end position="25"/>
    </location>
</feature>
<name>A0AAP0JTQ3_9MAGN</name>
<keyword evidence="1" id="KW-0863">Zinc-finger</keyword>
<proteinExistence type="predicted"/>
<dbReference type="Pfam" id="PF13639">
    <property type="entry name" value="zf-RING_2"/>
    <property type="match status" value="1"/>
</dbReference>
<evidence type="ECO:0000256" key="2">
    <source>
        <dbReference type="SAM" id="MobiDB-lite"/>
    </source>
</evidence>
<dbReference type="GO" id="GO:0061630">
    <property type="term" value="F:ubiquitin protein ligase activity"/>
    <property type="evidence" value="ECO:0007669"/>
    <property type="project" value="TreeGrafter"/>
</dbReference>
<keyword evidence="5" id="KW-1185">Reference proteome</keyword>
<dbReference type="PANTHER" id="PTHR22765">
    <property type="entry name" value="RING FINGER AND PROTEASE ASSOCIATED DOMAIN-CONTAINING"/>
    <property type="match status" value="1"/>
</dbReference>
<evidence type="ECO:0000256" key="1">
    <source>
        <dbReference type="PROSITE-ProRule" id="PRU00175"/>
    </source>
</evidence>
<dbReference type="GO" id="GO:0006511">
    <property type="term" value="P:ubiquitin-dependent protein catabolic process"/>
    <property type="evidence" value="ECO:0007669"/>
    <property type="project" value="TreeGrafter"/>
</dbReference>
<gene>
    <name evidence="4" type="ORF">Scep_009688</name>
</gene>
<dbReference type="CDD" id="cd16454">
    <property type="entry name" value="RING-H2_PA-TM-RING"/>
    <property type="match status" value="1"/>
</dbReference>
<dbReference type="AlphaFoldDB" id="A0AAP0JTQ3"/>
<dbReference type="PROSITE" id="PS50089">
    <property type="entry name" value="ZF_RING_2"/>
    <property type="match status" value="1"/>
</dbReference>
<protein>
    <recommendedName>
        <fullName evidence="3">RING-type domain-containing protein</fullName>
    </recommendedName>
</protein>
<organism evidence="4 5">
    <name type="scientific">Stephania cephalantha</name>
    <dbReference type="NCBI Taxonomy" id="152367"/>
    <lineage>
        <taxon>Eukaryota</taxon>
        <taxon>Viridiplantae</taxon>
        <taxon>Streptophyta</taxon>
        <taxon>Embryophyta</taxon>
        <taxon>Tracheophyta</taxon>
        <taxon>Spermatophyta</taxon>
        <taxon>Magnoliopsida</taxon>
        <taxon>Ranunculales</taxon>
        <taxon>Menispermaceae</taxon>
        <taxon>Menispermoideae</taxon>
        <taxon>Cissampelideae</taxon>
        <taxon>Stephania</taxon>
    </lineage>
</organism>
<evidence type="ECO:0000313" key="5">
    <source>
        <dbReference type="Proteomes" id="UP001419268"/>
    </source>
</evidence>
<sequence length="183" mass="21126">MAGMLPGVELARRRRVNHHQQHHQFPRNSSSSVKASCRDPTLALLISPPSSDMDEAAFKARIRLEEKLRRPTAASTLTTAAGDGGYRRRINNGHDDQNHCRKTTNNETHETNYMKFVRLQKWSSGFQRQKSQKEVCAICLDEFQMEQPVVNLPCFHRYHSKCVLPWLTSQSQCPYCRTHFQES</sequence>
<dbReference type="SUPFAM" id="SSF57850">
    <property type="entry name" value="RING/U-box"/>
    <property type="match status" value="1"/>
</dbReference>
<comment type="caution">
    <text evidence="4">The sequence shown here is derived from an EMBL/GenBank/DDBJ whole genome shotgun (WGS) entry which is preliminary data.</text>
</comment>
<dbReference type="Gene3D" id="3.30.40.10">
    <property type="entry name" value="Zinc/RING finger domain, C3HC4 (zinc finger)"/>
    <property type="match status" value="1"/>
</dbReference>
<evidence type="ECO:0000259" key="3">
    <source>
        <dbReference type="PROSITE" id="PS50089"/>
    </source>
</evidence>